<name>A0ABN6XBM4_9CELL</name>
<dbReference type="EMBL" id="AP027729">
    <property type="protein sequence ID" value="BDZ40966.1"/>
    <property type="molecule type" value="Genomic_DNA"/>
</dbReference>
<sequence length="239" mass="24095">MADDVTRRPTLRDHSLMTTSEPSNRPTPREAWAALAAGNRRFATDAAEHPSQSRTHRAALDSGQSPSAVVLGCSDSRVPPELVLDQGLGEVFVVRTAGHVTEPTIVGSVEYGALVLGAPVVVVLGHESCGAVAAAAQTLESGDRPGGAVSAVVDAVVPSIAGITAAGAPVRAESGEVDVVALRRAHVRRTVRELAEGSAGIAAAVAAGTCAVVGAEYSLTTGEVTVLDVVGDIGAEPTA</sequence>
<comment type="function">
    <text evidence="5">Catalyzes the reversible hydration of carbon dioxide to form bicarbonate.</text>
</comment>
<evidence type="ECO:0000313" key="9">
    <source>
        <dbReference type="Proteomes" id="UP001321475"/>
    </source>
</evidence>
<evidence type="ECO:0000313" key="8">
    <source>
        <dbReference type="EMBL" id="BDZ40966.1"/>
    </source>
</evidence>
<dbReference type="InterPro" id="IPR015892">
    <property type="entry name" value="Carbonic_anhydrase_CS"/>
</dbReference>
<evidence type="ECO:0000256" key="5">
    <source>
        <dbReference type="ARBA" id="ARBA00024993"/>
    </source>
</evidence>
<evidence type="ECO:0000256" key="1">
    <source>
        <dbReference type="ARBA" id="ARBA00006217"/>
    </source>
</evidence>
<dbReference type="PROSITE" id="PS00704">
    <property type="entry name" value="PROK_CO2_ANHYDRASE_1"/>
    <property type="match status" value="1"/>
</dbReference>
<dbReference type="Proteomes" id="UP001321475">
    <property type="component" value="Chromosome"/>
</dbReference>
<dbReference type="PANTHER" id="PTHR11002:SF79">
    <property type="entry name" value="CARBONIC ANHYDRASE 2"/>
    <property type="match status" value="1"/>
</dbReference>
<evidence type="ECO:0000256" key="4">
    <source>
        <dbReference type="ARBA" id="ARBA00023239"/>
    </source>
</evidence>
<evidence type="ECO:0000256" key="7">
    <source>
        <dbReference type="SAM" id="MobiDB-lite"/>
    </source>
</evidence>
<reference evidence="9" key="1">
    <citation type="journal article" date="2019" name="Int. J. Syst. Evol. Microbiol.">
        <title>The Global Catalogue of Microorganisms (GCM) 10K type strain sequencing project: providing services to taxonomists for standard genome sequencing and annotation.</title>
        <authorList>
            <consortium name="The Broad Institute Genomics Platform"/>
            <consortium name="The Broad Institute Genome Sequencing Center for Infectious Disease"/>
            <person name="Wu L."/>
            <person name="Ma J."/>
        </authorList>
    </citation>
    <scope>NUCLEOTIDE SEQUENCE [LARGE SCALE GENOMIC DNA]</scope>
    <source>
        <strain evidence="9">NBRC 108565</strain>
    </source>
</reference>
<dbReference type="Pfam" id="PF00484">
    <property type="entry name" value="Pro_CA"/>
    <property type="match status" value="1"/>
</dbReference>
<dbReference type="InterPro" id="IPR001765">
    <property type="entry name" value="Carbonic_anhydrase"/>
</dbReference>
<comment type="catalytic activity">
    <reaction evidence="6">
        <text>hydrogencarbonate + H(+) = CO2 + H2O</text>
        <dbReference type="Rhea" id="RHEA:10748"/>
        <dbReference type="ChEBI" id="CHEBI:15377"/>
        <dbReference type="ChEBI" id="CHEBI:15378"/>
        <dbReference type="ChEBI" id="CHEBI:16526"/>
        <dbReference type="ChEBI" id="CHEBI:17544"/>
        <dbReference type="EC" id="4.2.1.1"/>
    </reaction>
</comment>
<organism evidence="8 9">
    <name type="scientific">Paraoerskovia sediminicola</name>
    <dbReference type="NCBI Taxonomy" id="1138587"/>
    <lineage>
        <taxon>Bacteria</taxon>
        <taxon>Bacillati</taxon>
        <taxon>Actinomycetota</taxon>
        <taxon>Actinomycetes</taxon>
        <taxon>Micrococcales</taxon>
        <taxon>Cellulomonadaceae</taxon>
        <taxon>Paraoerskovia</taxon>
    </lineage>
</organism>
<accession>A0ABN6XBM4</accession>
<dbReference type="InterPro" id="IPR036874">
    <property type="entry name" value="Carbonic_anhydrase_sf"/>
</dbReference>
<keyword evidence="4" id="KW-0456">Lyase</keyword>
<dbReference type="EC" id="4.2.1.1" evidence="2"/>
<proteinExistence type="inferred from homology"/>
<feature type="compositionally biased region" description="Basic and acidic residues" evidence="7">
    <location>
        <begin position="1"/>
        <end position="15"/>
    </location>
</feature>
<feature type="region of interest" description="Disordered" evidence="7">
    <location>
        <begin position="1"/>
        <end position="29"/>
    </location>
</feature>
<dbReference type="SMART" id="SM00947">
    <property type="entry name" value="Pro_CA"/>
    <property type="match status" value="1"/>
</dbReference>
<comment type="similarity">
    <text evidence="1">Belongs to the beta-class carbonic anhydrase family.</text>
</comment>
<feature type="compositionally biased region" description="Polar residues" evidence="7">
    <location>
        <begin position="16"/>
        <end position="26"/>
    </location>
</feature>
<evidence type="ECO:0000256" key="6">
    <source>
        <dbReference type="ARBA" id="ARBA00048348"/>
    </source>
</evidence>
<gene>
    <name evidence="8" type="primary">canb</name>
    <name evidence="8" type="ORF">GCM10025865_02650</name>
</gene>
<dbReference type="Gene3D" id="3.40.1050.10">
    <property type="entry name" value="Carbonic anhydrase"/>
    <property type="match status" value="1"/>
</dbReference>
<evidence type="ECO:0000256" key="2">
    <source>
        <dbReference type="ARBA" id="ARBA00012925"/>
    </source>
</evidence>
<evidence type="ECO:0000256" key="3">
    <source>
        <dbReference type="ARBA" id="ARBA00022833"/>
    </source>
</evidence>
<dbReference type="PANTHER" id="PTHR11002">
    <property type="entry name" value="CARBONIC ANHYDRASE"/>
    <property type="match status" value="1"/>
</dbReference>
<keyword evidence="9" id="KW-1185">Reference proteome</keyword>
<keyword evidence="3" id="KW-0862">Zinc</keyword>
<dbReference type="SUPFAM" id="SSF53056">
    <property type="entry name" value="beta-carbonic anhydrase, cab"/>
    <property type="match status" value="1"/>
</dbReference>
<protein>
    <recommendedName>
        <fullName evidence="2">carbonic anhydrase</fullName>
        <ecNumber evidence="2">4.2.1.1</ecNumber>
    </recommendedName>
</protein>